<gene>
    <name evidence="2" type="ORF">SAMN05880501_101123</name>
</gene>
<keyword evidence="3" id="KW-1185">Reference proteome</keyword>
<name>A0A285R907_9BACL</name>
<dbReference type="EMBL" id="OBMQ01000001">
    <property type="protein sequence ID" value="SOB90238.1"/>
    <property type="molecule type" value="Genomic_DNA"/>
</dbReference>
<dbReference type="OrthoDB" id="2734037at2"/>
<protein>
    <submittedName>
        <fullName evidence="2">Nuclease-like protein</fullName>
    </submittedName>
</protein>
<sequence length="283" mass="32712">MNKHEAGEHGERYLLSLFEMNKLPENTVILHNVSFTSNMQTQIDILIISPSWCLILEVKNIRGVVSFNRNPKQLIRIREDGSEENLGSPEVQVEQFQFGLNSLLSSLGIRIPIYCAIIWPFNNAVIKQPPEKYPLLMGREILQYIWSLPRGKNIVNPNHVGKIIMDNLKPWEPFPLCDYYEISKDMILRGVECPNCGTIPMRRTLRTWCCPKCQKNYMYAHTQALKDYYMLISKTITSREAMSFLGLRNRFEAVRIIRANSTNRTGATKTSRFELSLNALKKV</sequence>
<feature type="domain" description="NERD" evidence="1">
    <location>
        <begin position="6"/>
        <end position="126"/>
    </location>
</feature>
<evidence type="ECO:0000313" key="2">
    <source>
        <dbReference type="EMBL" id="SOB90238.1"/>
    </source>
</evidence>
<dbReference type="PROSITE" id="PS50965">
    <property type="entry name" value="NERD"/>
    <property type="match status" value="1"/>
</dbReference>
<evidence type="ECO:0000313" key="3">
    <source>
        <dbReference type="Proteomes" id="UP000219636"/>
    </source>
</evidence>
<dbReference type="RefSeq" id="WP_097071713.1">
    <property type="nucleotide sequence ID" value="NZ_OBMQ01000001.1"/>
</dbReference>
<dbReference type="AlphaFoldDB" id="A0A285R907"/>
<dbReference type="Pfam" id="PF08378">
    <property type="entry name" value="NERD"/>
    <property type="match status" value="1"/>
</dbReference>
<organism evidence="2 3">
    <name type="scientific">Ureibacillus xyleni</name>
    <dbReference type="NCBI Taxonomy" id="614648"/>
    <lineage>
        <taxon>Bacteria</taxon>
        <taxon>Bacillati</taxon>
        <taxon>Bacillota</taxon>
        <taxon>Bacilli</taxon>
        <taxon>Bacillales</taxon>
        <taxon>Caryophanaceae</taxon>
        <taxon>Ureibacillus</taxon>
    </lineage>
</organism>
<dbReference type="Proteomes" id="UP000219636">
    <property type="component" value="Unassembled WGS sequence"/>
</dbReference>
<proteinExistence type="predicted"/>
<reference evidence="3" key="1">
    <citation type="submission" date="2017-08" db="EMBL/GenBank/DDBJ databases">
        <authorList>
            <person name="Varghese N."/>
            <person name="Submissions S."/>
        </authorList>
    </citation>
    <scope>NUCLEOTIDE SEQUENCE [LARGE SCALE GENOMIC DNA]</scope>
    <source>
        <strain evidence="3">JC22</strain>
    </source>
</reference>
<accession>A0A285R907</accession>
<dbReference type="InterPro" id="IPR011528">
    <property type="entry name" value="NERD"/>
</dbReference>
<evidence type="ECO:0000259" key="1">
    <source>
        <dbReference type="PROSITE" id="PS50965"/>
    </source>
</evidence>